<comment type="caution">
    <text evidence="3">The sequence shown here is derived from an EMBL/GenBank/DDBJ whole genome shotgun (WGS) entry which is preliminary data.</text>
</comment>
<keyword evidence="3" id="KW-0436">Ligase</keyword>
<dbReference type="InterPro" id="IPR020845">
    <property type="entry name" value="AMP-binding_CS"/>
</dbReference>
<gene>
    <name evidence="3" type="ORF">ABIE13_005597</name>
</gene>
<name>A0ABV2QHD5_9BURK</name>
<dbReference type="Proteomes" id="UP001549320">
    <property type="component" value="Unassembled WGS sequence"/>
</dbReference>
<protein>
    <submittedName>
        <fullName evidence="3">Fatty-acyl-CoA synthase</fullName>
        <ecNumber evidence="3">6.2.1.-</ecNumber>
    </submittedName>
</protein>
<evidence type="ECO:0000259" key="2">
    <source>
        <dbReference type="Pfam" id="PF13193"/>
    </source>
</evidence>
<feature type="domain" description="AMP-dependent synthetase/ligase" evidence="1">
    <location>
        <begin position="34"/>
        <end position="428"/>
    </location>
</feature>
<dbReference type="PANTHER" id="PTHR43767">
    <property type="entry name" value="LONG-CHAIN-FATTY-ACID--COA LIGASE"/>
    <property type="match status" value="1"/>
</dbReference>
<dbReference type="PANTHER" id="PTHR43767:SF1">
    <property type="entry name" value="NONRIBOSOMAL PEPTIDE SYNTHASE PES1 (EUROFUNG)-RELATED"/>
    <property type="match status" value="1"/>
</dbReference>
<evidence type="ECO:0000313" key="4">
    <source>
        <dbReference type="Proteomes" id="UP001549320"/>
    </source>
</evidence>
<dbReference type="EMBL" id="JBEPSH010000018">
    <property type="protein sequence ID" value="MET4580456.1"/>
    <property type="molecule type" value="Genomic_DNA"/>
</dbReference>
<evidence type="ECO:0000313" key="3">
    <source>
        <dbReference type="EMBL" id="MET4580456.1"/>
    </source>
</evidence>
<dbReference type="InterPro" id="IPR045851">
    <property type="entry name" value="AMP-bd_C_sf"/>
</dbReference>
<proteinExistence type="predicted"/>
<dbReference type="InterPro" id="IPR050237">
    <property type="entry name" value="ATP-dep_AMP-bd_enzyme"/>
</dbReference>
<dbReference type="InterPro" id="IPR000873">
    <property type="entry name" value="AMP-dep_synth/lig_dom"/>
</dbReference>
<dbReference type="Pfam" id="PF13193">
    <property type="entry name" value="AMP-binding_C"/>
    <property type="match status" value="1"/>
</dbReference>
<evidence type="ECO:0000259" key="1">
    <source>
        <dbReference type="Pfam" id="PF00501"/>
    </source>
</evidence>
<dbReference type="NCBIfam" id="NF006181">
    <property type="entry name" value="PRK08314.1"/>
    <property type="match status" value="1"/>
</dbReference>
<dbReference type="Gene3D" id="3.30.300.30">
    <property type="match status" value="1"/>
</dbReference>
<accession>A0ABV2QHD5</accession>
<dbReference type="GO" id="GO:0016874">
    <property type="term" value="F:ligase activity"/>
    <property type="evidence" value="ECO:0007669"/>
    <property type="project" value="UniProtKB-KW"/>
</dbReference>
<keyword evidence="4" id="KW-1185">Reference proteome</keyword>
<reference evidence="3 4" key="1">
    <citation type="submission" date="2024-06" db="EMBL/GenBank/DDBJ databases">
        <title>Sorghum-associated microbial communities from plants grown in Nebraska, USA.</title>
        <authorList>
            <person name="Schachtman D."/>
        </authorList>
    </citation>
    <scope>NUCLEOTIDE SEQUENCE [LARGE SCALE GENOMIC DNA]</scope>
    <source>
        <strain evidence="3 4">2709</strain>
    </source>
</reference>
<dbReference type="PROSITE" id="PS00455">
    <property type="entry name" value="AMP_BINDING"/>
    <property type="match status" value="1"/>
</dbReference>
<feature type="domain" description="AMP-binding enzyme C-terminal" evidence="2">
    <location>
        <begin position="482"/>
        <end position="558"/>
    </location>
</feature>
<sequence length="578" mass="63165">MRMPMNLPRHHPHWPRRLPRAITVPDTSLWHNLEVNAERYADKAALHFLGRAYSYAQVRDAALSLAGHLHARGVRQGDRVLVAMQNCPQLVIAHFAVMRANAVVVPVNPMYRADELRHYIQNAQAKVAIASADVAPALARASEVLAPDDRLAELIVTQYVDGLPADLGAGFSPPAAWRDWLLLTAPLPELDGTRVTPWEELMDASGTAPAAPALTVCGSDLALLPYTSGTTGQPKGCRHRHSSLMHNAMATQLWTASSSETIMLAAVPMFHITGIVSLLHTTIVSGGALVIMPRWDRDLAGRLISHYGVTNWTNIPTMVIDLLASPHFDSFDLTSLHYIGGGGAAMPKAVAQRLLDAYGLVYVEGYGLTETAAPSHLNPFERPKQQCLGIPFISTDACVIDPATLVELPVGEAGEIVVRGPGVFDGYWGQPEATERAFIDLPRGRYFRTGDIGVVDSEGYFFLVDRLKRMINASGFKVWPAEVELQLYQHPAVQEACIVGTQDAYRGESVKALIVLRAGHEDVHASAIIGWCREHMAAYKVPHDVEFVSALPKSATGKVLWRELQEQELRRGSAATPR</sequence>
<dbReference type="EC" id="6.2.1.-" evidence="3"/>
<dbReference type="InterPro" id="IPR025110">
    <property type="entry name" value="AMP-bd_C"/>
</dbReference>
<dbReference type="Pfam" id="PF00501">
    <property type="entry name" value="AMP-binding"/>
    <property type="match status" value="1"/>
</dbReference>
<organism evidence="3 4">
    <name type="scientific">Ottowia thiooxydans</name>
    <dbReference type="NCBI Taxonomy" id="219182"/>
    <lineage>
        <taxon>Bacteria</taxon>
        <taxon>Pseudomonadati</taxon>
        <taxon>Pseudomonadota</taxon>
        <taxon>Betaproteobacteria</taxon>
        <taxon>Burkholderiales</taxon>
        <taxon>Comamonadaceae</taxon>
        <taxon>Ottowia</taxon>
    </lineage>
</organism>
<dbReference type="SUPFAM" id="SSF56801">
    <property type="entry name" value="Acetyl-CoA synthetase-like"/>
    <property type="match status" value="1"/>
</dbReference>
<dbReference type="Gene3D" id="3.40.50.12780">
    <property type="entry name" value="N-terminal domain of ligase-like"/>
    <property type="match status" value="1"/>
</dbReference>
<dbReference type="InterPro" id="IPR042099">
    <property type="entry name" value="ANL_N_sf"/>
</dbReference>